<gene>
    <name evidence="4" type="ORF">CJ255_05480</name>
</gene>
<dbReference type="PANTHER" id="PTHR43877">
    <property type="entry name" value="AMINOALKYLPHOSPHONATE N-ACETYLTRANSFERASE-RELATED-RELATED"/>
    <property type="match status" value="1"/>
</dbReference>
<accession>A0A2A6RLP7</accession>
<evidence type="ECO:0000256" key="1">
    <source>
        <dbReference type="ARBA" id="ARBA00022679"/>
    </source>
</evidence>
<evidence type="ECO:0000313" key="4">
    <source>
        <dbReference type="EMBL" id="PDW04024.1"/>
    </source>
</evidence>
<keyword evidence="2" id="KW-0012">Acyltransferase</keyword>
<comment type="caution">
    <text evidence="4">The sequence shown here is derived from an EMBL/GenBank/DDBJ whole genome shotgun (WGS) entry which is preliminary data.</text>
</comment>
<dbReference type="InterPro" id="IPR016181">
    <property type="entry name" value="Acyl_CoA_acyltransferase"/>
</dbReference>
<dbReference type="SUPFAM" id="SSF55729">
    <property type="entry name" value="Acyl-CoA N-acyltransferases (Nat)"/>
    <property type="match status" value="1"/>
</dbReference>
<evidence type="ECO:0000313" key="5">
    <source>
        <dbReference type="Proteomes" id="UP000220527"/>
    </source>
</evidence>
<feature type="domain" description="N-acetyltransferase" evidence="3">
    <location>
        <begin position="18"/>
        <end position="165"/>
    </location>
</feature>
<dbReference type="Pfam" id="PF00583">
    <property type="entry name" value="Acetyltransf_1"/>
    <property type="match status" value="1"/>
</dbReference>
<reference evidence="5" key="1">
    <citation type="submission" date="2017-08" db="EMBL/GenBank/DDBJ databases">
        <authorList>
            <person name="Grouzdev D.S."/>
            <person name="Gaisin V.A."/>
            <person name="Rysina M.S."/>
            <person name="Gorlenko V.M."/>
        </authorList>
    </citation>
    <scope>NUCLEOTIDE SEQUENCE [LARGE SCALE GENOMIC DNA]</scope>
    <source>
        <strain evidence="5">Kir15-3F</strain>
    </source>
</reference>
<dbReference type="Gene3D" id="3.40.630.30">
    <property type="match status" value="1"/>
</dbReference>
<dbReference type="CDD" id="cd04301">
    <property type="entry name" value="NAT_SF"/>
    <property type="match status" value="1"/>
</dbReference>
<proteinExistence type="predicted"/>
<organism evidence="4 5">
    <name type="scientific">Candidatus Viridilinea mediisalina</name>
    <dbReference type="NCBI Taxonomy" id="2024553"/>
    <lineage>
        <taxon>Bacteria</taxon>
        <taxon>Bacillati</taxon>
        <taxon>Chloroflexota</taxon>
        <taxon>Chloroflexia</taxon>
        <taxon>Chloroflexales</taxon>
        <taxon>Chloroflexineae</taxon>
        <taxon>Oscillochloridaceae</taxon>
        <taxon>Candidatus Viridilinea</taxon>
    </lineage>
</organism>
<dbReference type="InterPro" id="IPR050832">
    <property type="entry name" value="Bact_Acetyltransf"/>
</dbReference>
<sequence>MLVLTLPIWVNMMVVDKLQIRSLEPNDVAAFATFLADAEASGAAHFFHPHDFSATEAQRICTYTGQDAYYALWIGQRIAVYGMLRGWDSGYDMPSLGVIVSSQDRRQGLGQLFMSFLHCAAKLHGAQRIRLKVYPENEPALHLYQQLGYQFTASEAGQLVGYIEL</sequence>
<dbReference type="GO" id="GO:0016747">
    <property type="term" value="F:acyltransferase activity, transferring groups other than amino-acyl groups"/>
    <property type="evidence" value="ECO:0007669"/>
    <property type="project" value="InterPro"/>
</dbReference>
<keyword evidence="5" id="KW-1185">Reference proteome</keyword>
<protein>
    <recommendedName>
        <fullName evidence="3">N-acetyltransferase domain-containing protein</fullName>
    </recommendedName>
</protein>
<dbReference type="PANTHER" id="PTHR43877:SF2">
    <property type="entry name" value="AMINOALKYLPHOSPHONATE N-ACETYLTRANSFERASE-RELATED"/>
    <property type="match status" value="1"/>
</dbReference>
<dbReference type="AlphaFoldDB" id="A0A2A6RLP7"/>
<evidence type="ECO:0000256" key="2">
    <source>
        <dbReference type="ARBA" id="ARBA00023315"/>
    </source>
</evidence>
<keyword evidence="1" id="KW-0808">Transferase</keyword>
<dbReference type="InterPro" id="IPR000182">
    <property type="entry name" value="GNAT_dom"/>
</dbReference>
<dbReference type="RefSeq" id="WP_097643086.1">
    <property type="nucleotide sequence ID" value="NZ_NQWI01000016.1"/>
</dbReference>
<dbReference type="Proteomes" id="UP000220527">
    <property type="component" value="Unassembled WGS sequence"/>
</dbReference>
<dbReference type="PROSITE" id="PS51186">
    <property type="entry name" value="GNAT"/>
    <property type="match status" value="1"/>
</dbReference>
<dbReference type="EMBL" id="NQWI01000016">
    <property type="protein sequence ID" value="PDW04024.1"/>
    <property type="molecule type" value="Genomic_DNA"/>
</dbReference>
<name>A0A2A6RLP7_9CHLR</name>
<evidence type="ECO:0000259" key="3">
    <source>
        <dbReference type="PROSITE" id="PS51186"/>
    </source>
</evidence>